<evidence type="ECO:0000256" key="1">
    <source>
        <dbReference type="SAM" id="Phobius"/>
    </source>
</evidence>
<organism evidence="2 3">
    <name type="scientific">Pseudarthrobacter psychrotolerans</name>
    <dbReference type="NCBI Taxonomy" id="2697569"/>
    <lineage>
        <taxon>Bacteria</taxon>
        <taxon>Bacillati</taxon>
        <taxon>Actinomycetota</taxon>
        <taxon>Actinomycetes</taxon>
        <taxon>Micrococcales</taxon>
        <taxon>Micrococcaceae</taxon>
        <taxon>Pseudarthrobacter</taxon>
    </lineage>
</organism>
<sequence length="99" mass="9700">MVVPPAVVKTPVEESAVVVQTPVTTVTPTVQTPAAPATVQAPAGTGAVAVSQGTNQGFNAQTAVGGAESAPTWLAGLGVMLGAGALVAVRRRSLEPKAD</sequence>
<evidence type="ECO:0000313" key="2">
    <source>
        <dbReference type="EMBL" id="QHK21004.1"/>
    </source>
</evidence>
<keyword evidence="3" id="KW-1185">Reference proteome</keyword>
<feature type="transmembrane region" description="Helical" evidence="1">
    <location>
        <begin position="70"/>
        <end position="89"/>
    </location>
</feature>
<reference evidence="2 3" key="1">
    <citation type="submission" date="2020-01" db="EMBL/GenBank/DDBJ databases">
        <title>Pseudarthrobacter psychrotolerans sp. nov., isolated from antarctic soil.</title>
        <authorList>
            <person name="Shin Y."/>
            <person name="Park W."/>
        </authorList>
    </citation>
    <scope>NUCLEOTIDE SEQUENCE [LARGE SCALE GENOMIC DNA]</scope>
    <source>
        <strain evidence="2 3">YJ56</strain>
    </source>
</reference>
<protein>
    <recommendedName>
        <fullName evidence="4">LPXTG cell wall anchor domain-containing protein</fullName>
    </recommendedName>
</protein>
<keyword evidence="1" id="KW-0812">Transmembrane</keyword>
<dbReference type="EMBL" id="CP047898">
    <property type="protein sequence ID" value="QHK21004.1"/>
    <property type="molecule type" value="Genomic_DNA"/>
</dbReference>
<dbReference type="KEGG" id="psey:GU243_16260"/>
<name>A0A6P1NQZ1_9MICC</name>
<proteinExistence type="predicted"/>
<evidence type="ECO:0000313" key="3">
    <source>
        <dbReference type="Proteomes" id="UP000464186"/>
    </source>
</evidence>
<accession>A0A6P1NQZ1</accession>
<dbReference type="AlphaFoldDB" id="A0A6P1NQZ1"/>
<keyword evidence="1" id="KW-1133">Transmembrane helix</keyword>
<dbReference type="Proteomes" id="UP000464186">
    <property type="component" value="Chromosome"/>
</dbReference>
<evidence type="ECO:0008006" key="4">
    <source>
        <dbReference type="Google" id="ProtNLM"/>
    </source>
</evidence>
<gene>
    <name evidence="2" type="ORF">GU243_16260</name>
</gene>
<keyword evidence="1" id="KW-0472">Membrane</keyword>